<feature type="chain" id="PRO_5031335266" evidence="2">
    <location>
        <begin position="27"/>
        <end position="137"/>
    </location>
</feature>
<keyword evidence="2" id="KW-0732">Signal</keyword>
<dbReference type="SUPFAM" id="SSF47045">
    <property type="entry name" value="RAP domain-like"/>
    <property type="match status" value="1"/>
</dbReference>
<organism evidence="3 4">
    <name type="scientific">Pseudomonas piscis</name>
    <dbReference type="NCBI Taxonomy" id="2614538"/>
    <lineage>
        <taxon>Bacteria</taxon>
        <taxon>Pseudomonadati</taxon>
        <taxon>Pseudomonadota</taxon>
        <taxon>Gammaproteobacteria</taxon>
        <taxon>Pseudomonadales</taxon>
        <taxon>Pseudomonadaceae</taxon>
        <taxon>Pseudomonas</taxon>
    </lineage>
</organism>
<evidence type="ECO:0000313" key="3">
    <source>
        <dbReference type="EMBL" id="MQA57046.1"/>
    </source>
</evidence>
<feature type="compositionally biased region" description="Basic and acidic residues" evidence="1">
    <location>
        <begin position="109"/>
        <end position="137"/>
    </location>
</feature>
<dbReference type="Gene3D" id="1.20.5.300">
    <property type="match status" value="1"/>
</dbReference>
<accession>A0A7X1U7H1</accession>
<feature type="region of interest" description="Disordered" evidence="1">
    <location>
        <begin position="92"/>
        <end position="137"/>
    </location>
</feature>
<dbReference type="RefSeq" id="WP_152899505.1">
    <property type="nucleotide sequence ID" value="NZ_WHUV01000006.1"/>
</dbReference>
<feature type="signal peptide" evidence="2">
    <location>
        <begin position="1"/>
        <end position="26"/>
    </location>
</feature>
<proteinExistence type="predicted"/>
<dbReference type="Proteomes" id="UP000486534">
    <property type="component" value="Unassembled WGS sequence"/>
</dbReference>
<evidence type="ECO:0000256" key="2">
    <source>
        <dbReference type="SAM" id="SignalP"/>
    </source>
</evidence>
<gene>
    <name evidence="3" type="ORF">GDH07_27360</name>
</gene>
<evidence type="ECO:0000313" key="4">
    <source>
        <dbReference type="Proteomes" id="UP000486534"/>
    </source>
</evidence>
<comment type="caution">
    <text evidence="3">The sequence shown here is derived from an EMBL/GenBank/DDBJ whole genome shotgun (WGS) entry which is preliminary data.</text>
</comment>
<dbReference type="AlphaFoldDB" id="A0A7X1U7H1"/>
<evidence type="ECO:0000256" key="1">
    <source>
        <dbReference type="SAM" id="MobiDB-lite"/>
    </source>
</evidence>
<sequence>MSRRSSFAPILFATCTLALLGSTVQAAVEFDDANPSSYDKLGTVHRAPSGDISLRSSDFSSEDLQKLRDALKNTSAEMEKLKRTVDDQARTIADLKRNNGSSSNSGDLSDIKRELRDQGSDLQRLQRDVDNLNRKVR</sequence>
<protein>
    <submittedName>
        <fullName evidence="3">Uncharacterized protein</fullName>
    </submittedName>
</protein>
<dbReference type="EMBL" id="WHUV01000006">
    <property type="protein sequence ID" value="MQA57046.1"/>
    <property type="molecule type" value="Genomic_DNA"/>
</dbReference>
<reference evidence="3 4" key="1">
    <citation type="submission" date="2019-10" db="EMBL/GenBank/DDBJ databases">
        <title>Pseudomonas dajingensis sp. nov., isolated from the profound head ulcers of farmed Murray cod (Maccullochella peelii peelii).</title>
        <authorList>
            <person name="Liu Y."/>
        </authorList>
    </citation>
    <scope>NUCLEOTIDE SEQUENCE [LARGE SCALE GENOMIC DNA]</scope>
    <source>
        <strain evidence="3 4">MC042</strain>
    </source>
</reference>
<name>A0A7X1U7H1_9PSED</name>
<dbReference type="InterPro" id="IPR036744">
    <property type="entry name" value="RAP_sf"/>
</dbReference>